<evidence type="ECO:0000313" key="2">
    <source>
        <dbReference type="Proteomes" id="UP001479933"/>
    </source>
</evidence>
<dbReference type="Proteomes" id="UP001479933">
    <property type="component" value="Chromosome"/>
</dbReference>
<organism evidence="1 2">
    <name type="scientific">Gordonia hydrophobica</name>
    <dbReference type="NCBI Taxonomy" id="40516"/>
    <lineage>
        <taxon>Bacteria</taxon>
        <taxon>Bacillati</taxon>
        <taxon>Actinomycetota</taxon>
        <taxon>Actinomycetes</taxon>
        <taxon>Mycobacteriales</taxon>
        <taxon>Gordoniaceae</taxon>
        <taxon>Gordonia</taxon>
    </lineage>
</organism>
<name>A0ABZ2TWE9_9ACTN</name>
<dbReference type="RefSeq" id="WP_275583788.1">
    <property type="nucleotide sequence ID" value="NZ_CP136137.1"/>
</dbReference>
<protein>
    <submittedName>
        <fullName evidence="1">Uncharacterized protein</fullName>
    </submittedName>
</protein>
<proteinExistence type="predicted"/>
<gene>
    <name evidence="1" type="ORF">RVF87_12100</name>
</gene>
<evidence type="ECO:0000313" key="1">
    <source>
        <dbReference type="EMBL" id="WYY05827.1"/>
    </source>
</evidence>
<reference evidence="1 2" key="1">
    <citation type="journal article" date="2023" name="Virus Evol.">
        <title>Computational host range prediction-The good, the bad, and the ugly.</title>
        <authorList>
            <person name="Howell A.A."/>
            <person name="Versoza C.J."/>
            <person name="Pfeifer S.P."/>
        </authorList>
    </citation>
    <scope>NUCLEOTIDE SEQUENCE [LARGE SCALE GENOMIC DNA]</scope>
    <source>
        <strain evidence="1 2">1610/1b</strain>
    </source>
</reference>
<keyword evidence="2" id="KW-1185">Reference proteome</keyword>
<sequence>MDLLGKLLGALAGGDSVLGELLGGLLGSDSGSSGSSDSAT</sequence>
<dbReference type="EMBL" id="CP136137">
    <property type="protein sequence ID" value="WYY05827.1"/>
    <property type="molecule type" value="Genomic_DNA"/>
</dbReference>
<accession>A0ABZ2TWE9</accession>